<dbReference type="VEuPathDB" id="PlasmoDB:PKNOH_S03336100"/>
<keyword evidence="2" id="KW-0732">Signal</keyword>
<dbReference type="Proteomes" id="UP000195012">
    <property type="component" value="Unassembled WGS sequence"/>
</dbReference>
<dbReference type="EMBL" id="NETL01000017">
    <property type="protein sequence ID" value="OTN68400.1"/>
    <property type="molecule type" value="Genomic_DNA"/>
</dbReference>
<dbReference type="OrthoDB" id="387572at2759"/>
<organism evidence="3 4">
    <name type="scientific">Plasmodium knowlesi</name>
    <dbReference type="NCBI Taxonomy" id="5850"/>
    <lineage>
        <taxon>Eukaryota</taxon>
        <taxon>Sar</taxon>
        <taxon>Alveolata</taxon>
        <taxon>Apicomplexa</taxon>
        <taxon>Aconoidasida</taxon>
        <taxon>Haemosporida</taxon>
        <taxon>Plasmodiidae</taxon>
        <taxon>Plasmodium</taxon>
        <taxon>Plasmodium (Plasmodium)</taxon>
    </lineage>
</organism>
<dbReference type="AlphaFoldDB" id="A0A1Y3DVP6"/>
<evidence type="ECO:0000313" key="3">
    <source>
        <dbReference type="EMBL" id="OTN68400.1"/>
    </source>
</evidence>
<dbReference type="VEuPathDB" id="PlasmoDB:PKA1H_060026500"/>
<feature type="compositionally biased region" description="Basic and acidic residues" evidence="1">
    <location>
        <begin position="46"/>
        <end position="56"/>
    </location>
</feature>
<feature type="signal peptide" evidence="2">
    <location>
        <begin position="1"/>
        <end position="27"/>
    </location>
</feature>
<reference evidence="3 4" key="1">
    <citation type="submission" date="2017-05" db="EMBL/GenBank/DDBJ databases">
        <title>PacBio assembly of a Plasmodium knowlesi genome sequence with Hi-C correction and manual annotation of the SICAvar gene family.</title>
        <authorList>
            <person name="Lapp S.A."/>
            <person name="Geraldo J.A."/>
            <person name="Chien J.-T."/>
            <person name="Ay F."/>
            <person name="Pakala S.B."/>
            <person name="Batugedara G."/>
            <person name="Humphrey J.C."/>
            <person name="Debarry J.D."/>
            <person name="Le Roch K.G."/>
            <person name="Galinski M.R."/>
            <person name="Kissinger J.C."/>
        </authorList>
    </citation>
    <scope>NUCLEOTIDE SEQUENCE [LARGE SCALE GENOMIC DNA]</scope>
    <source>
        <strain evidence="4">Malayan Strain Pk1 (A+)</strain>
    </source>
</reference>
<feature type="region of interest" description="Disordered" evidence="1">
    <location>
        <begin position="91"/>
        <end position="151"/>
    </location>
</feature>
<gene>
    <name evidence="3" type="ORF">PKNOH_S03336100</name>
</gene>
<proteinExistence type="predicted"/>
<protein>
    <recommendedName>
        <fullName evidence="5">Merozoite surface protein 3</fullName>
    </recommendedName>
</protein>
<accession>A0A1Y3DVP6</accession>
<feature type="region of interest" description="Disordered" evidence="1">
    <location>
        <begin position="39"/>
        <end position="61"/>
    </location>
</feature>
<sequence length="294" mass="33915">MGKFSDFSIFYFVFLLNFCLYKNGIQGYSVANEVKTSFRNGTSNNDHNEQTKKALDGRNGTRQNVRTHARHYHGAVVGSAWVHNLRNSSIKGNAEEEPGEESPVFPPGTPRTATEQPGQGQEQELEEVDETNVQNPRVNNPGEKELNLPMNNEKVKIELEEHAETSMNDIEEEVLEEIYEESDDNEVEEKSDEDTQDDNNDDVDNNDDDEDVEVVFRYDNDEEIEERTEEQGLHSLLNDETIHMIHLQEYTDIDEEKEKVEELIQYMTNSLEENEEFVDTLNGFSSDMTMYLQN</sequence>
<evidence type="ECO:0000256" key="1">
    <source>
        <dbReference type="SAM" id="MobiDB-lite"/>
    </source>
</evidence>
<evidence type="ECO:0000256" key="2">
    <source>
        <dbReference type="SAM" id="SignalP"/>
    </source>
</evidence>
<evidence type="ECO:0000313" key="4">
    <source>
        <dbReference type="Proteomes" id="UP000195012"/>
    </source>
</evidence>
<feature type="region of interest" description="Disordered" evidence="1">
    <location>
        <begin position="179"/>
        <end position="212"/>
    </location>
</feature>
<evidence type="ECO:0008006" key="5">
    <source>
        <dbReference type="Google" id="ProtNLM"/>
    </source>
</evidence>
<dbReference type="VEuPathDB" id="PlasmoDB:PKNH_0620800"/>
<comment type="caution">
    <text evidence="3">The sequence shown here is derived from an EMBL/GenBank/DDBJ whole genome shotgun (WGS) entry which is preliminary data.</text>
</comment>
<name>A0A1Y3DVP6_PLAKN</name>
<feature type="chain" id="PRO_5010993777" description="Merozoite surface protein 3" evidence="2">
    <location>
        <begin position="28"/>
        <end position="294"/>
    </location>
</feature>